<accession>A0A1L9P418</accession>
<reference evidence="3" key="1">
    <citation type="journal article" date="2017" name="Genome Biol.">
        <title>Comparative genomics reveals high biological diversity and specific adaptations in the industrially and medically important fungal genus Aspergillus.</title>
        <authorList>
            <person name="de Vries R.P."/>
            <person name="Riley R."/>
            <person name="Wiebenga A."/>
            <person name="Aguilar-Osorio G."/>
            <person name="Amillis S."/>
            <person name="Uchima C.A."/>
            <person name="Anderluh G."/>
            <person name="Asadollahi M."/>
            <person name="Askin M."/>
            <person name="Barry K."/>
            <person name="Battaglia E."/>
            <person name="Bayram O."/>
            <person name="Benocci T."/>
            <person name="Braus-Stromeyer S.A."/>
            <person name="Caldana C."/>
            <person name="Canovas D."/>
            <person name="Cerqueira G.C."/>
            <person name="Chen F."/>
            <person name="Chen W."/>
            <person name="Choi C."/>
            <person name="Clum A."/>
            <person name="Dos Santos R.A."/>
            <person name="Damasio A.R."/>
            <person name="Diallinas G."/>
            <person name="Emri T."/>
            <person name="Fekete E."/>
            <person name="Flipphi M."/>
            <person name="Freyberg S."/>
            <person name="Gallo A."/>
            <person name="Gournas C."/>
            <person name="Habgood R."/>
            <person name="Hainaut M."/>
            <person name="Harispe M.L."/>
            <person name="Henrissat B."/>
            <person name="Hilden K.S."/>
            <person name="Hope R."/>
            <person name="Hossain A."/>
            <person name="Karabika E."/>
            <person name="Karaffa L."/>
            <person name="Karanyi Z."/>
            <person name="Krasevec N."/>
            <person name="Kuo A."/>
            <person name="Kusch H."/>
            <person name="LaButti K."/>
            <person name="Lagendijk E.L."/>
            <person name="Lapidus A."/>
            <person name="Levasseur A."/>
            <person name="Lindquist E."/>
            <person name="Lipzen A."/>
            <person name="Logrieco A.F."/>
            <person name="MacCabe A."/>
            <person name="Maekelae M.R."/>
            <person name="Malavazi I."/>
            <person name="Melin P."/>
            <person name="Meyer V."/>
            <person name="Mielnichuk N."/>
            <person name="Miskei M."/>
            <person name="Molnar A.P."/>
            <person name="Mule G."/>
            <person name="Ngan C.Y."/>
            <person name="Orejas M."/>
            <person name="Orosz E."/>
            <person name="Ouedraogo J.P."/>
            <person name="Overkamp K.M."/>
            <person name="Park H.-S."/>
            <person name="Perrone G."/>
            <person name="Piumi F."/>
            <person name="Punt P.J."/>
            <person name="Ram A.F."/>
            <person name="Ramon A."/>
            <person name="Rauscher S."/>
            <person name="Record E."/>
            <person name="Riano-Pachon D.M."/>
            <person name="Robert V."/>
            <person name="Roehrig J."/>
            <person name="Ruller R."/>
            <person name="Salamov A."/>
            <person name="Salih N.S."/>
            <person name="Samson R.A."/>
            <person name="Sandor E."/>
            <person name="Sanguinetti M."/>
            <person name="Schuetze T."/>
            <person name="Sepcic K."/>
            <person name="Shelest E."/>
            <person name="Sherlock G."/>
            <person name="Sophianopoulou V."/>
            <person name="Squina F.M."/>
            <person name="Sun H."/>
            <person name="Susca A."/>
            <person name="Todd R.B."/>
            <person name="Tsang A."/>
            <person name="Unkles S.E."/>
            <person name="van de Wiele N."/>
            <person name="van Rossen-Uffink D."/>
            <person name="Oliveira J.V."/>
            <person name="Vesth T.C."/>
            <person name="Visser J."/>
            <person name="Yu J.-H."/>
            <person name="Zhou M."/>
            <person name="Andersen M.R."/>
            <person name="Archer D.B."/>
            <person name="Baker S.E."/>
            <person name="Benoit I."/>
            <person name="Brakhage A.A."/>
            <person name="Braus G.H."/>
            <person name="Fischer R."/>
            <person name="Frisvad J.C."/>
            <person name="Goldman G.H."/>
            <person name="Houbraken J."/>
            <person name="Oakley B."/>
            <person name="Pocsi I."/>
            <person name="Scazzocchio C."/>
            <person name="Seiboth B."/>
            <person name="vanKuyk P.A."/>
            <person name="Wortman J."/>
            <person name="Dyer P.S."/>
            <person name="Grigoriev I.V."/>
        </authorList>
    </citation>
    <scope>NUCLEOTIDE SEQUENCE [LARGE SCALE GENOMIC DNA]</scope>
    <source>
        <strain evidence="3">CBS 583.65</strain>
    </source>
</reference>
<sequence>MPRPNPNILSVTFATLWLLPFLPAFGPGLNNTSWYRLILRKEDQRPSTHRGVLWRSSTFSVDTVVHFFGLHPS</sequence>
<dbReference type="VEuPathDB" id="FungiDB:ASPVEDRAFT_35632"/>
<evidence type="ECO:0000313" key="2">
    <source>
        <dbReference type="EMBL" id="OJI96270.1"/>
    </source>
</evidence>
<evidence type="ECO:0000313" key="3">
    <source>
        <dbReference type="Proteomes" id="UP000184073"/>
    </source>
</evidence>
<gene>
    <name evidence="2" type="ORF">ASPVEDRAFT_35632</name>
</gene>
<evidence type="ECO:0000256" key="1">
    <source>
        <dbReference type="SAM" id="SignalP"/>
    </source>
</evidence>
<keyword evidence="1" id="KW-0732">Signal</keyword>
<organism evidence="2 3">
    <name type="scientific">Aspergillus versicolor CBS 583.65</name>
    <dbReference type="NCBI Taxonomy" id="1036611"/>
    <lineage>
        <taxon>Eukaryota</taxon>
        <taxon>Fungi</taxon>
        <taxon>Dikarya</taxon>
        <taxon>Ascomycota</taxon>
        <taxon>Pezizomycotina</taxon>
        <taxon>Eurotiomycetes</taxon>
        <taxon>Eurotiomycetidae</taxon>
        <taxon>Eurotiales</taxon>
        <taxon>Aspergillaceae</taxon>
        <taxon>Aspergillus</taxon>
        <taxon>Aspergillus subgen. Nidulantes</taxon>
    </lineage>
</organism>
<keyword evidence="3" id="KW-1185">Reference proteome</keyword>
<feature type="signal peptide" evidence="1">
    <location>
        <begin position="1"/>
        <end position="24"/>
    </location>
</feature>
<name>A0A1L9P418_ASPVE</name>
<dbReference type="EMBL" id="KV878125">
    <property type="protein sequence ID" value="OJI96270.1"/>
    <property type="molecule type" value="Genomic_DNA"/>
</dbReference>
<dbReference type="GeneID" id="63726551"/>
<protein>
    <recommendedName>
        <fullName evidence="4">Secreted protein</fullName>
    </recommendedName>
</protein>
<dbReference type="RefSeq" id="XP_040662033.1">
    <property type="nucleotide sequence ID" value="XM_040811040.1"/>
</dbReference>
<dbReference type="Proteomes" id="UP000184073">
    <property type="component" value="Unassembled WGS sequence"/>
</dbReference>
<feature type="chain" id="PRO_5012928207" description="Secreted protein" evidence="1">
    <location>
        <begin position="25"/>
        <end position="73"/>
    </location>
</feature>
<evidence type="ECO:0008006" key="4">
    <source>
        <dbReference type="Google" id="ProtNLM"/>
    </source>
</evidence>
<proteinExistence type="predicted"/>
<dbReference type="AlphaFoldDB" id="A0A1L9P418"/>